<dbReference type="Pfam" id="PF14030">
    <property type="entry name" value="DUF4245"/>
    <property type="match status" value="1"/>
</dbReference>
<name>A0A7X8YD06_9MICC</name>
<dbReference type="Proteomes" id="UP000523139">
    <property type="component" value="Unassembled WGS sequence"/>
</dbReference>
<dbReference type="EMBL" id="JABAHY010000001">
    <property type="protein sequence ID" value="NLS08965.1"/>
    <property type="molecule type" value="Genomic_DNA"/>
</dbReference>
<sequence length="241" mass="26745">MTDQKEAPVKITESQAKRLRTPMMGMIITMVVLTGGLAALWFINPEPDVTYTRDENVKVEAWYISLEMQQELEGVPEEEAAELDPFIAIAPEVPEGWTANYTRWGPVADHGVRAWEVGYTTDAVDFLGFAQTDEATEAWVNWETEQAQPTGTATFAGLEFEVRDEGSRQYFVLDAENNDVDGTTVVISTDAGEDEIESGITAIVEALGQEVEQPSEDELEDLELSEDQIEELMELESADGE</sequence>
<evidence type="ECO:0000313" key="3">
    <source>
        <dbReference type="Proteomes" id="UP000523139"/>
    </source>
</evidence>
<keyword evidence="3" id="KW-1185">Reference proteome</keyword>
<organism evidence="2 3">
    <name type="scientific">Nesterenkonia sedimenti</name>
    <dbReference type="NCBI Taxonomy" id="1463632"/>
    <lineage>
        <taxon>Bacteria</taxon>
        <taxon>Bacillati</taxon>
        <taxon>Actinomycetota</taxon>
        <taxon>Actinomycetes</taxon>
        <taxon>Micrococcales</taxon>
        <taxon>Micrococcaceae</taxon>
        <taxon>Nesterenkonia</taxon>
    </lineage>
</organism>
<dbReference type="RefSeq" id="WP_168886430.1">
    <property type="nucleotide sequence ID" value="NZ_JABAHY010000001.1"/>
</dbReference>
<comment type="caution">
    <text evidence="2">The sequence shown here is derived from an EMBL/GenBank/DDBJ whole genome shotgun (WGS) entry which is preliminary data.</text>
</comment>
<dbReference type="InterPro" id="IPR025339">
    <property type="entry name" value="DUF4245"/>
</dbReference>
<dbReference type="AlphaFoldDB" id="A0A7X8YD06"/>
<evidence type="ECO:0000313" key="2">
    <source>
        <dbReference type="EMBL" id="NLS08965.1"/>
    </source>
</evidence>
<accession>A0A7X8YD06</accession>
<keyword evidence="1" id="KW-1133">Transmembrane helix</keyword>
<keyword evidence="1" id="KW-0812">Transmembrane</keyword>
<protein>
    <submittedName>
        <fullName evidence="2">DUF4245 domain-containing protein</fullName>
    </submittedName>
</protein>
<evidence type="ECO:0000256" key="1">
    <source>
        <dbReference type="SAM" id="Phobius"/>
    </source>
</evidence>
<feature type="transmembrane region" description="Helical" evidence="1">
    <location>
        <begin position="21"/>
        <end position="43"/>
    </location>
</feature>
<reference evidence="2 3" key="1">
    <citation type="submission" date="2020-04" db="EMBL/GenBank/DDBJ databases">
        <title>Nesterenkonia sp. nov., isolated from marine sediment.</title>
        <authorList>
            <person name="Zhang G."/>
        </authorList>
    </citation>
    <scope>NUCLEOTIDE SEQUENCE [LARGE SCALE GENOMIC DNA]</scope>
    <source>
        <strain evidence="2 3">MY13</strain>
    </source>
</reference>
<proteinExistence type="predicted"/>
<keyword evidence="1" id="KW-0472">Membrane</keyword>
<gene>
    <name evidence="2" type="ORF">HGQ17_02890</name>
</gene>